<dbReference type="EMBL" id="LMWU01000070">
    <property type="protein sequence ID" value="KUN57537.1"/>
    <property type="molecule type" value="Genomic_DNA"/>
</dbReference>
<evidence type="ECO:0000259" key="2">
    <source>
        <dbReference type="Pfam" id="PF07811"/>
    </source>
</evidence>
<feature type="domain" description="TadE-like" evidence="2">
    <location>
        <begin position="21"/>
        <end position="61"/>
    </location>
</feature>
<proteinExistence type="predicted"/>
<keyword evidence="1" id="KW-1133">Transmembrane helix</keyword>
<dbReference type="AlphaFoldDB" id="A0A101RKZ2"/>
<gene>
    <name evidence="3" type="ORF">AQJ46_46580</name>
</gene>
<dbReference type="InterPro" id="IPR012495">
    <property type="entry name" value="TadE-like_dom"/>
</dbReference>
<comment type="caution">
    <text evidence="3">The sequence shown here is derived from an EMBL/GenBank/DDBJ whole genome shotgun (WGS) entry which is preliminary data.</text>
</comment>
<reference evidence="3 4" key="1">
    <citation type="submission" date="2015-10" db="EMBL/GenBank/DDBJ databases">
        <title>Draft genome sequence of Streptomyces canus DSM 40017, type strain for the species Streptomyces canus.</title>
        <authorList>
            <person name="Ruckert C."/>
            <person name="Winkler A."/>
            <person name="Kalinowski J."/>
            <person name="Kampfer P."/>
            <person name="Glaeser S."/>
        </authorList>
    </citation>
    <scope>NUCLEOTIDE SEQUENCE [LARGE SCALE GENOMIC DNA]</scope>
    <source>
        <strain evidence="3 4">DSM 40017</strain>
    </source>
</reference>
<dbReference type="Proteomes" id="UP000053669">
    <property type="component" value="Unassembled WGS sequence"/>
</dbReference>
<evidence type="ECO:0000313" key="4">
    <source>
        <dbReference type="Proteomes" id="UP000053669"/>
    </source>
</evidence>
<dbReference type="Pfam" id="PF07811">
    <property type="entry name" value="TadE"/>
    <property type="match status" value="1"/>
</dbReference>
<keyword evidence="1" id="KW-0812">Transmembrane</keyword>
<organism evidence="3 4">
    <name type="scientific">Streptomyces canus</name>
    <dbReference type="NCBI Taxonomy" id="58343"/>
    <lineage>
        <taxon>Bacteria</taxon>
        <taxon>Bacillati</taxon>
        <taxon>Actinomycetota</taxon>
        <taxon>Actinomycetes</taxon>
        <taxon>Kitasatosporales</taxon>
        <taxon>Streptomycetaceae</taxon>
        <taxon>Streptomyces</taxon>
        <taxon>Streptomyces aurantiacus group</taxon>
    </lineage>
</organism>
<keyword evidence="1" id="KW-0472">Membrane</keyword>
<dbReference type="STRING" id="58343.AQJ46_46580"/>
<evidence type="ECO:0000313" key="3">
    <source>
        <dbReference type="EMBL" id="KUN57537.1"/>
    </source>
</evidence>
<accession>A0A101RKZ2</accession>
<dbReference type="RefSeq" id="WP_059211417.1">
    <property type="nucleotide sequence ID" value="NZ_JBIBJL010000012.1"/>
</dbReference>
<feature type="transmembrane region" description="Helical" evidence="1">
    <location>
        <begin position="21"/>
        <end position="42"/>
    </location>
</feature>
<sequence>MTARQRPARRGPRLGDDRGRVAVEFVLWVPAAIFVLMIAFAGGRIVTADQAVDAAAADAAREASIARDAGEAAANARAAAAATLSDQKLRCKSTRITVDTSGFSAPLGAYGAVTAKVTCTVNLADLGTGFGSKTVESEFTSVIDKYRQR</sequence>
<evidence type="ECO:0000256" key="1">
    <source>
        <dbReference type="SAM" id="Phobius"/>
    </source>
</evidence>
<name>A0A101RKZ2_9ACTN</name>
<protein>
    <recommendedName>
        <fullName evidence="2">TadE-like domain-containing protein</fullName>
    </recommendedName>
</protein>